<reference evidence="2" key="1">
    <citation type="submission" date="2021-02" db="EMBL/GenBank/DDBJ databases">
        <title>Natrosporangium hydrolyticum gen. nov., sp. nov, a haloalkaliphilic actinobacterium from a soda solonchak soil.</title>
        <authorList>
            <person name="Sorokin D.Y."/>
            <person name="Khijniak T.V."/>
            <person name="Zakharycheva A.P."/>
            <person name="Boueva O.V."/>
            <person name="Ariskina E.V."/>
            <person name="Hahnke R.L."/>
            <person name="Bunk B."/>
            <person name="Sproer C."/>
            <person name="Schumann P."/>
            <person name="Evtushenko L.I."/>
            <person name="Kublanov I.V."/>
        </authorList>
    </citation>
    <scope>NUCLEOTIDE SEQUENCE</scope>
    <source>
        <strain evidence="2">DSM 106523</strain>
    </source>
</reference>
<dbReference type="Proteomes" id="UP000662857">
    <property type="component" value="Chromosome"/>
</dbReference>
<dbReference type="RefSeq" id="WP_239675595.1">
    <property type="nucleotide sequence ID" value="NZ_CP070499.1"/>
</dbReference>
<accession>A0A895YDN4</accession>
<proteinExistence type="predicted"/>
<gene>
    <name evidence="2" type="ORF">JQS43_18130</name>
</gene>
<name>A0A895YDN4_9ACTN</name>
<organism evidence="2 3">
    <name type="scientific">Natronosporangium hydrolyticum</name>
    <dbReference type="NCBI Taxonomy" id="2811111"/>
    <lineage>
        <taxon>Bacteria</taxon>
        <taxon>Bacillati</taxon>
        <taxon>Actinomycetota</taxon>
        <taxon>Actinomycetes</taxon>
        <taxon>Micromonosporales</taxon>
        <taxon>Micromonosporaceae</taxon>
        <taxon>Natronosporangium</taxon>
    </lineage>
</organism>
<protein>
    <submittedName>
        <fullName evidence="2">Uncharacterized protein</fullName>
    </submittedName>
</protein>
<keyword evidence="3" id="KW-1185">Reference proteome</keyword>
<dbReference type="EMBL" id="CP070499">
    <property type="protein sequence ID" value="QSB13499.1"/>
    <property type="molecule type" value="Genomic_DNA"/>
</dbReference>
<sequence>MTLVVRAQRALIGLVLVALLAGGCWGGDEGQSIEFASVDGEKWPLRGSLAEDAELRAEVAEVVAGWRTPEGSGADERSTVVFWLGEVDGVVLGMVNFQAAEDGGRWSLEVTGQPGELTVSDARSHPFGVYTTDVLSVRSPAVGPRYLTSAKIATLTVRGEVAPVDSEGLTAVMAVPECRLSSLASSGETFEHYQLDLGLGISEPFYPLIRGREQSAELLADVDMCAELTADGWLASGESESSPAGLRGEHPDVSELAASAAVVSGPEGLPGSLAEVQAHYADTLGQVRMASWLVWTYPDEVTEVMAPIGAEVITDEPGLFVMRKPRPQEEPIDFSFREGDQEHDVSVIPPGG</sequence>
<dbReference type="AlphaFoldDB" id="A0A895YDN4"/>
<evidence type="ECO:0000313" key="2">
    <source>
        <dbReference type="EMBL" id="QSB13499.1"/>
    </source>
</evidence>
<dbReference type="KEGG" id="nhy:JQS43_18130"/>
<dbReference type="PROSITE" id="PS51257">
    <property type="entry name" value="PROKAR_LIPOPROTEIN"/>
    <property type="match status" value="1"/>
</dbReference>
<feature type="region of interest" description="Disordered" evidence="1">
    <location>
        <begin position="330"/>
        <end position="352"/>
    </location>
</feature>
<feature type="compositionally biased region" description="Basic and acidic residues" evidence="1">
    <location>
        <begin position="335"/>
        <end position="345"/>
    </location>
</feature>
<evidence type="ECO:0000256" key="1">
    <source>
        <dbReference type="SAM" id="MobiDB-lite"/>
    </source>
</evidence>
<evidence type="ECO:0000313" key="3">
    <source>
        <dbReference type="Proteomes" id="UP000662857"/>
    </source>
</evidence>